<proteinExistence type="predicted"/>
<keyword evidence="2" id="KW-1185">Reference proteome</keyword>
<organism evidence="1 2">
    <name type="scientific">Rubroshorea leprosula</name>
    <dbReference type="NCBI Taxonomy" id="152421"/>
    <lineage>
        <taxon>Eukaryota</taxon>
        <taxon>Viridiplantae</taxon>
        <taxon>Streptophyta</taxon>
        <taxon>Embryophyta</taxon>
        <taxon>Tracheophyta</taxon>
        <taxon>Spermatophyta</taxon>
        <taxon>Magnoliopsida</taxon>
        <taxon>eudicotyledons</taxon>
        <taxon>Gunneridae</taxon>
        <taxon>Pentapetalae</taxon>
        <taxon>rosids</taxon>
        <taxon>malvids</taxon>
        <taxon>Malvales</taxon>
        <taxon>Dipterocarpaceae</taxon>
        <taxon>Rubroshorea</taxon>
    </lineage>
</organism>
<evidence type="ECO:0000313" key="2">
    <source>
        <dbReference type="Proteomes" id="UP001054252"/>
    </source>
</evidence>
<accession>A0AAV5HU48</accession>
<dbReference type="EMBL" id="BPVZ01000006">
    <property type="protein sequence ID" value="GKU92362.1"/>
    <property type="molecule type" value="Genomic_DNA"/>
</dbReference>
<comment type="caution">
    <text evidence="1">The sequence shown here is derived from an EMBL/GenBank/DDBJ whole genome shotgun (WGS) entry which is preliminary data.</text>
</comment>
<evidence type="ECO:0000313" key="1">
    <source>
        <dbReference type="EMBL" id="GKU92362.1"/>
    </source>
</evidence>
<gene>
    <name evidence="1" type="ORF">SLEP1_g6100</name>
</gene>
<sequence>MLDFSSPLAKPFLFWEQVIALSRVCSVFLPAAAEVNPAIFQRPHLQIEKPPDLLCFFPLCRRLLLVFLEVA</sequence>
<reference evidence="1 2" key="1">
    <citation type="journal article" date="2021" name="Commun. Biol.">
        <title>The genome of Shorea leprosula (Dipterocarpaceae) highlights the ecological relevance of drought in aseasonal tropical rainforests.</title>
        <authorList>
            <person name="Ng K.K.S."/>
            <person name="Kobayashi M.J."/>
            <person name="Fawcett J.A."/>
            <person name="Hatakeyama M."/>
            <person name="Paape T."/>
            <person name="Ng C.H."/>
            <person name="Ang C.C."/>
            <person name="Tnah L.H."/>
            <person name="Lee C.T."/>
            <person name="Nishiyama T."/>
            <person name="Sese J."/>
            <person name="O'Brien M.J."/>
            <person name="Copetti D."/>
            <person name="Mohd Noor M.I."/>
            <person name="Ong R.C."/>
            <person name="Putra M."/>
            <person name="Sireger I.Z."/>
            <person name="Indrioko S."/>
            <person name="Kosugi Y."/>
            <person name="Izuno A."/>
            <person name="Isagi Y."/>
            <person name="Lee S.L."/>
            <person name="Shimizu K.K."/>
        </authorList>
    </citation>
    <scope>NUCLEOTIDE SEQUENCE [LARGE SCALE GENOMIC DNA]</scope>
    <source>
        <strain evidence="1">214</strain>
    </source>
</reference>
<protein>
    <submittedName>
        <fullName evidence="1">Uncharacterized protein</fullName>
    </submittedName>
</protein>
<dbReference type="AlphaFoldDB" id="A0AAV5HU48"/>
<dbReference type="Proteomes" id="UP001054252">
    <property type="component" value="Unassembled WGS sequence"/>
</dbReference>
<name>A0AAV5HU48_9ROSI</name>